<evidence type="ECO:0008006" key="12">
    <source>
        <dbReference type="Google" id="ProtNLM"/>
    </source>
</evidence>
<feature type="transmembrane region" description="Helical" evidence="9">
    <location>
        <begin position="165"/>
        <end position="184"/>
    </location>
</feature>
<evidence type="ECO:0000256" key="5">
    <source>
        <dbReference type="ARBA" id="ARBA00022692"/>
    </source>
</evidence>
<evidence type="ECO:0000313" key="11">
    <source>
        <dbReference type="Proteomes" id="UP000678393"/>
    </source>
</evidence>
<dbReference type="Gene3D" id="1.20.1080.10">
    <property type="entry name" value="Glycerol uptake facilitator protein"/>
    <property type="match status" value="1"/>
</dbReference>
<dbReference type="Pfam" id="PF00230">
    <property type="entry name" value="MIP"/>
    <property type="match status" value="1"/>
</dbReference>
<evidence type="ECO:0000256" key="7">
    <source>
        <dbReference type="ARBA" id="ARBA00023136"/>
    </source>
</evidence>
<name>A0A8S4A2F3_9EUPU</name>
<dbReference type="PANTHER" id="PTHR19139:SF199">
    <property type="entry name" value="MIP17260P"/>
    <property type="match status" value="1"/>
</dbReference>
<evidence type="ECO:0000256" key="8">
    <source>
        <dbReference type="RuleBase" id="RU000477"/>
    </source>
</evidence>
<dbReference type="PANTHER" id="PTHR19139">
    <property type="entry name" value="AQUAPORIN TRANSPORTER"/>
    <property type="match status" value="1"/>
</dbReference>
<dbReference type="Proteomes" id="UP000678393">
    <property type="component" value="Unassembled WGS sequence"/>
</dbReference>
<dbReference type="InterPro" id="IPR000425">
    <property type="entry name" value="MIP"/>
</dbReference>
<evidence type="ECO:0000256" key="9">
    <source>
        <dbReference type="SAM" id="Phobius"/>
    </source>
</evidence>
<keyword evidence="5 8" id="KW-0812">Transmembrane</keyword>
<protein>
    <recommendedName>
        <fullName evidence="12">Aquaporin</fullName>
    </recommendedName>
</protein>
<evidence type="ECO:0000256" key="4">
    <source>
        <dbReference type="ARBA" id="ARBA00022475"/>
    </source>
</evidence>
<dbReference type="NCBIfam" id="TIGR00861">
    <property type="entry name" value="MIP"/>
    <property type="match status" value="1"/>
</dbReference>
<evidence type="ECO:0000313" key="10">
    <source>
        <dbReference type="EMBL" id="CAG5133236.1"/>
    </source>
</evidence>
<dbReference type="OrthoDB" id="3222at2759"/>
<comment type="caution">
    <text evidence="10">The sequence shown here is derived from an EMBL/GenBank/DDBJ whole genome shotgun (WGS) entry which is preliminary data.</text>
</comment>
<feature type="transmembrane region" description="Helical" evidence="9">
    <location>
        <begin position="196"/>
        <end position="214"/>
    </location>
</feature>
<keyword evidence="6 9" id="KW-1133">Transmembrane helix</keyword>
<dbReference type="GO" id="GO:0015250">
    <property type="term" value="F:water channel activity"/>
    <property type="evidence" value="ECO:0007669"/>
    <property type="project" value="TreeGrafter"/>
</dbReference>
<feature type="transmembrane region" description="Helical" evidence="9">
    <location>
        <begin position="127"/>
        <end position="145"/>
    </location>
</feature>
<dbReference type="InterPro" id="IPR022357">
    <property type="entry name" value="MIP_CS"/>
</dbReference>
<dbReference type="EMBL" id="CAJHNH020006024">
    <property type="protein sequence ID" value="CAG5133236.1"/>
    <property type="molecule type" value="Genomic_DNA"/>
</dbReference>
<feature type="transmembrane region" description="Helical" evidence="9">
    <location>
        <begin position="45"/>
        <end position="69"/>
    </location>
</feature>
<keyword evidence="7 9" id="KW-0472">Membrane</keyword>
<reference evidence="10" key="1">
    <citation type="submission" date="2021-04" db="EMBL/GenBank/DDBJ databases">
        <authorList>
            <consortium name="Molecular Ecology Group"/>
        </authorList>
    </citation>
    <scope>NUCLEOTIDE SEQUENCE</scope>
</reference>
<keyword evidence="4" id="KW-1003">Cell membrane</keyword>
<accession>A0A8S4A2F3</accession>
<keyword evidence="3 8" id="KW-0813">Transport</keyword>
<keyword evidence="11" id="KW-1185">Reference proteome</keyword>
<comment type="subcellular location">
    <subcellularLocation>
        <location evidence="1">Cell membrane</location>
        <topology evidence="1">Multi-pass membrane protein</topology>
    </subcellularLocation>
</comment>
<evidence type="ECO:0000256" key="1">
    <source>
        <dbReference type="ARBA" id="ARBA00004651"/>
    </source>
</evidence>
<dbReference type="GO" id="GO:0005886">
    <property type="term" value="C:plasma membrane"/>
    <property type="evidence" value="ECO:0007669"/>
    <property type="project" value="UniProtKB-SubCell"/>
</dbReference>
<proteinExistence type="inferred from homology"/>
<sequence length="320" mass="34390">MSSTRCWSTYYNNAYTVKNSINTRMKEVDKLHVFFGLHELNTVKFYKAVVCEFLATALLIVFVCGAAVTMDSGRSLSIYTGAFNGAMAVAYIVWTFNHVSGAHINPAVTLSFFVTGHVSVTKTVAYIIAQCGGSVAGAALTWVLVPRAWRGNLASTTFSDEITLAQGFAVEAISTFTMILGIFASSDQYRTDHAGSLPLTVGLIVYTQVAWAGHLTGCSMNPARTLGPAVMAGTWDNHWVYWVAPLVGAVAAGLLYQHVLAESPKRADLSIQIDATVSSTATATEDLKFNDGTTGVKSNQIFGSVKEGFDNPSLQFDHKA</sequence>
<dbReference type="InterPro" id="IPR034294">
    <property type="entry name" value="Aquaporin_transptr"/>
</dbReference>
<organism evidence="10 11">
    <name type="scientific">Candidula unifasciata</name>
    <dbReference type="NCBI Taxonomy" id="100452"/>
    <lineage>
        <taxon>Eukaryota</taxon>
        <taxon>Metazoa</taxon>
        <taxon>Spiralia</taxon>
        <taxon>Lophotrochozoa</taxon>
        <taxon>Mollusca</taxon>
        <taxon>Gastropoda</taxon>
        <taxon>Heterobranchia</taxon>
        <taxon>Euthyneura</taxon>
        <taxon>Panpulmonata</taxon>
        <taxon>Eupulmonata</taxon>
        <taxon>Stylommatophora</taxon>
        <taxon>Helicina</taxon>
        <taxon>Helicoidea</taxon>
        <taxon>Geomitridae</taxon>
        <taxon>Candidula</taxon>
    </lineage>
</organism>
<dbReference type="SUPFAM" id="SSF81338">
    <property type="entry name" value="Aquaporin-like"/>
    <property type="match status" value="1"/>
</dbReference>
<dbReference type="CDD" id="cd00333">
    <property type="entry name" value="MIP"/>
    <property type="match status" value="1"/>
</dbReference>
<evidence type="ECO:0000256" key="6">
    <source>
        <dbReference type="ARBA" id="ARBA00022989"/>
    </source>
</evidence>
<dbReference type="PROSITE" id="PS00221">
    <property type="entry name" value="MIP"/>
    <property type="match status" value="1"/>
</dbReference>
<evidence type="ECO:0000256" key="3">
    <source>
        <dbReference type="ARBA" id="ARBA00022448"/>
    </source>
</evidence>
<dbReference type="AlphaFoldDB" id="A0A8S4A2F3"/>
<feature type="transmembrane region" description="Helical" evidence="9">
    <location>
        <begin position="76"/>
        <end position="96"/>
    </location>
</feature>
<feature type="transmembrane region" description="Helical" evidence="9">
    <location>
        <begin position="239"/>
        <end position="256"/>
    </location>
</feature>
<gene>
    <name evidence="10" type="ORF">CUNI_LOCUS18794</name>
</gene>
<dbReference type="PRINTS" id="PR00783">
    <property type="entry name" value="MINTRINSICP"/>
</dbReference>
<comment type="similarity">
    <text evidence="2 8">Belongs to the MIP/aquaporin (TC 1.A.8) family.</text>
</comment>
<dbReference type="InterPro" id="IPR023271">
    <property type="entry name" value="Aquaporin-like"/>
</dbReference>
<evidence type="ECO:0000256" key="2">
    <source>
        <dbReference type="ARBA" id="ARBA00006175"/>
    </source>
</evidence>